<keyword evidence="3" id="KW-1185">Reference proteome</keyword>
<name>A0A2G4T8X7_RHIZD</name>
<organism evidence="2 3">
    <name type="scientific">Rhizopus microsporus ATCC 52813</name>
    <dbReference type="NCBI Taxonomy" id="1340429"/>
    <lineage>
        <taxon>Eukaryota</taxon>
        <taxon>Fungi</taxon>
        <taxon>Fungi incertae sedis</taxon>
        <taxon>Mucoromycota</taxon>
        <taxon>Mucoromycotina</taxon>
        <taxon>Mucoromycetes</taxon>
        <taxon>Mucorales</taxon>
        <taxon>Mucorineae</taxon>
        <taxon>Rhizopodaceae</taxon>
        <taxon>Rhizopus</taxon>
    </lineage>
</organism>
<reference evidence="2 3" key="1">
    <citation type="journal article" date="2016" name="Proc. Natl. Acad. Sci. U.S.A.">
        <title>Lipid metabolic changes in an early divergent fungus govern the establishment of a mutualistic symbiosis with endobacteria.</title>
        <authorList>
            <person name="Lastovetsky O.A."/>
            <person name="Gaspar M.L."/>
            <person name="Mondo S.J."/>
            <person name="LaButti K.M."/>
            <person name="Sandor L."/>
            <person name="Grigoriev I.V."/>
            <person name="Henry S.A."/>
            <person name="Pawlowska T.E."/>
        </authorList>
    </citation>
    <scope>NUCLEOTIDE SEQUENCE [LARGE SCALE GENOMIC DNA]</scope>
    <source>
        <strain evidence="2 3">ATCC 52813</strain>
    </source>
</reference>
<dbReference type="RefSeq" id="XP_023471177.1">
    <property type="nucleotide sequence ID" value="XM_023607836.1"/>
</dbReference>
<dbReference type="GeneID" id="35438826"/>
<feature type="region of interest" description="Disordered" evidence="1">
    <location>
        <begin position="46"/>
        <end position="71"/>
    </location>
</feature>
<dbReference type="AlphaFoldDB" id="A0A2G4T8X7"/>
<dbReference type="EMBL" id="KZ303842">
    <property type="protein sequence ID" value="PHZ17469.1"/>
    <property type="molecule type" value="Genomic_DNA"/>
</dbReference>
<evidence type="ECO:0000313" key="3">
    <source>
        <dbReference type="Proteomes" id="UP000242254"/>
    </source>
</evidence>
<evidence type="ECO:0000256" key="1">
    <source>
        <dbReference type="SAM" id="MobiDB-lite"/>
    </source>
</evidence>
<gene>
    <name evidence="2" type="ORF">RHIMIDRAFT_232898</name>
</gene>
<evidence type="ECO:0000313" key="2">
    <source>
        <dbReference type="EMBL" id="PHZ17469.1"/>
    </source>
</evidence>
<feature type="non-terminal residue" evidence="2">
    <location>
        <position position="1"/>
    </location>
</feature>
<sequence length="71" mass="8435">PAMAAPDRYRLWNRDVAAFLNYMHILRGLRHNGMVSHRFRRVAVASTRHRRRVNDQEQPRIRIRLGDDSPS</sequence>
<accession>A0A2G4T8X7</accession>
<dbReference type="Proteomes" id="UP000242254">
    <property type="component" value="Unassembled WGS sequence"/>
</dbReference>
<proteinExistence type="predicted"/>
<feature type="compositionally biased region" description="Basic and acidic residues" evidence="1">
    <location>
        <begin position="53"/>
        <end position="71"/>
    </location>
</feature>
<protein>
    <submittedName>
        <fullName evidence="2">Uncharacterized protein</fullName>
    </submittedName>
</protein>